<reference evidence="2 3" key="1">
    <citation type="submission" date="2020-08" db="EMBL/GenBank/DDBJ databases">
        <authorList>
            <person name="Newling K."/>
            <person name="Davey J."/>
            <person name="Forrester S."/>
        </authorList>
    </citation>
    <scope>NUCLEOTIDE SEQUENCE [LARGE SCALE GENOMIC DNA]</scope>
    <source>
        <strain evidence="3">Crithidia deanei Carvalho (ATCC PRA-265)</strain>
    </source>
</reference>
<accession>A0A7G2C281</accession>
<dbReference type="AlphaFoldDB" id="A0A7G2C281"/>
<feature type="region of interest" description="Disordered" evidence="1">
    <location>
        <begin position="325"/>
        <end position="345"/>
    </location>
</feature>
<evidence type="ECO:0000313" key="2">
    <source>
        <dbReference type="EMBL" id="CAD2213749.1"/>
    </source>
</evidence>
<keyword evidence="3" id="KW-1185">Reference proteome</keyword>
<sequence>MGNSDSTTLEGKGHPEQYYRGVEAVNEGRYQVGEIYFQQALRVHPGRQFWSDLTGAVWGKPEKNNNDEDMPFSDHYPKEEEEEEEGEIKLVNKDSKNPLQDDSRSMNSTNRDRNSRNGDKTSSNKTKKMKYVYMPFDHRLVDIMDYTRMVCDIANCYNTQPKDELNQSIAFVYYGFLNSHFQIFFYALRIWMGENGEFVGKMMASDTNVTDEKKGKAHGNELITPGEAMWVVELIYAFLRYYWIQTVVNLMCLSMISAQSLEATEVKRITRIMENVIELGGTAQYDLQFISSTMAHTECGKILTELMPSVGYDFHVVDELAHGIGKSDSDGPSNPSAGEGSSGVKSKDQRHFLFCCDW</sequence>
<dbReference type="PANTHER" id="PTHR40744">
    <property type="entry name" value="SODIUM STIBOGLUCONATE RESISTANCE PROTEIN-RELATED"/>
    <property type="match status" value="1"/>
</dbReference>
<organism evidence="2 3">
    <name type="scientific">Angomonas deanei</name>
    <dbReference type="NCBI Taxonomy" id="59799"/>
    <lineage>
        <taxon>Eukaryota</taxon>
        <taxon>Discoba</taxon>
        <taxon>Euglenozoa</taxon>
        <taxon>Kinetoplastea</taxon>
        <taxon>Metakinetoplastina</taxon>
        <taxon>Trypanosomatida</taxon>
        <taxon>Trypanosomatidae</taxon>
        <taxon>Strigomonadinae</taxon>
        <taxon>Angomonas</taxon>
    </lineage>
</organism>
<name>A0A7G2C281_9TRYP</name>
<protein>
    <submittedName>
        <fullName evidence="2">Uncharacterized protein</fullName>
    </submittedName>
</protein>
<dbReference type="PANTHER" id="PTHR40744:SF1">
    <property type="entry name" value="SODIUM STIBOGLUCONATE RESISTANCE PROTEIN"/>
    <property type="match status" value="1"/>
</dbReference>
<evidence type="ECO:0000313" key="3">
    <source>
        <dbReference type="Proteomes" id="UP000515908"/>
    </source>
</evidence>
<dbReference type="Proteomes" id="UP000515908">
    <property type="component" value="Chromosome 02"/>
</dbReference>
<evidence type="ECO:0000256" key="1">
    <source>
        <dbReference type="SAM" id="MobiDB-lite"/>
    </source>
</evidence>
<dbReference type="EMBL" id="LR877146">
    <property type="protein sequence ID" value="CAD2213749.1"/>
    <property type="molecule type" value="Genomic_DNA"/>
</dbReference>
<dbReference type="VEuPathDB" id="TriTrypDB:ADEAN_000119200"/>
<proteinExistence type="predicted"/>
<feature type="compositionally biased region" description="Basic and acidic residues" evidence="1">
    <location>
        <begin position="87"/>
        <end position="119"/>
    </location>
</feature>
<feature type="region of interest" description="Disordered" evidence="1">
    <location>
        <begin position="59"/>
        <end position="124"/>
    </location>
</feature>
<gene>
    <name evidence="2" type="ORF">ADEAN_000119200</name>
</gene>